<dbReference type="RefSeq" id="WP_068159872.1">
    <property type="nucleotide sequence ID" value="NZ_JXJX01000001.1"/>
</dbReference>
<dbReference type="InterPro" id="IPR015947">
    <property type="entry name" value="PUA-like_sf"/>
</dbReference>
<dbReference type="NCBIfam" id="NF008691">
    <property type="entry name" value="PRK11713.1-4"/>
    <property type="match status" value="1"/>
</dbReference>
<dbReference type="PIRSF" id="PIRSF015601">
    <property type="entry name" value="MTase_slr0722"/>
    <property type="match status" value="1"/>
</dbReference>
<comment type="caution">
    <text evidence="15">The sequence shown here is derived from an EMBL/GenBank/DDBJ whole genome shotgun (WGS) entry which is preliminary data.</text>
</comment>
<dbReference type="GO" id="GO:0005737">
    <property type="term" value="C:cytoplasm"/>
    <property type="evidence" value="ECO:0007669"/>
    <property type="project" value="UniProtKB-SubCell"/>
</dbReference>
<dbReference type="EMBL" id="JXJX01000001">
    <property type="protein sequence ID" value="PCS08246.1"/>
    <property type="molecule type" value="Genomic_DNA"/>
</dbReference>
<evidence type="ECO:0000256" key="6">
    <source>
        <dbReference type="ARBA" id="ARBA00022552"/>
    </source>
</evidence>
<evidence type="ECO:0000256" key="11">
    <source>
        <dbReference type="ARBA" id="ARBA00047944"/>
    </source>
</evidence>
<dbReference type="SUPFAM" id="SSF75217">
    <property type="entry name" value="alpha/beta knot"/>
    <property type="match status" value="1"/>
</dbReference>
<keyword evidence="7 12" id="KW-0489">Methyltransferase</keyword>
<keyword evidence="9 12" id="KW-0949">S-adenosyl-L-methionine</keyword>
<evidence type="ECO:0000256" key="4">
    <source>
        <dbReference type="ARBA" id="ARBA00013673"/>
    </source>
</evidence>
<keyword evidence="5 12" id="KW-0963">Cytoplasm</keyword>
<evidence type="ECO:0000256" key="8">
    <source>
        <dbReference type="ARBA" id="ARBA00022679"/>
    </source>
</evidence>
<accession>A0A2A5S435</accession>
<dbReference type="OrthoDB" id="9815641at2"/>
<keyword evidence="6 12" id="KW-0698">rRNA processing</keyword>
<comment type="catalytic activity">
    <reaction evidence="11 12">
        <text>uridine(1498) in 16S rRNA + S-adenosyl-L-methionine = N(3)-methyluridine(1498) in 16S rRNA + S-adenosyl-L-homocysteine + H(+)</text>
        <dbReference type="Rhea" id="RHEA:42920"/>
        <dbReference type="Rhea" id="RHEA-COMP:10283"/>
        <dbReference type="Rhea" id="RHEA-COMP:10284"/>
        <dbReference type="ChEBI" id="CHEBI:15378"/>
        <dbReference type="ChEBI" id="CHEBI:57856"/>
        <dbReference type="ChEBI" id="CHEBI:59789"/>
        <dbReference type="ChEBI" id="CHEBI:65315"/>
        <dbReference type="ChEBI" id="CHEBI:74502"/>
        <dbReference type="EC" id="2.1.1.193"/>
    </reaction>
</comment>
<evidence type="ECO:0000256" key="9">
    <source>
        <dbReference type="ARBA" id="ARBA00022691"/>
    </source>
</evidence>
<dbReference type="Pfam" id="PF04452">
    <property type="entry name" value="Methyltrans_RNA"/>
    <property type="match status" value="1"/>
</dbReference>
<dbReference type="InterPro" id="IPR006700">
    <property type="entry name" value="RsmE"/>
</dbReference>
<dbReference type="GO" id="GO:0070475">
    <property type="term" value="P:rRNA base methylation"/>
    <property type="evidence" value="ECO:0007669"/>
    <property type="project" value="TreeGrafter"/>
</dbReference>
<dbReference type="InterPro" id="IPR029028">
    <property type="entry name" value="Alpha/beta_knot_MTases"/>
</dbReference>
<evidence type="ECO:0000256" key="1">
    <source>
        <dbReference type="ARBA" id="ARBA00004496"/>
    </source>
</evidence>
<evidence type="ECO:0000313" key="15">
    <source>
        <dbReference type="EMBL" id="PCS08246.1"/>
    </source>
</evidence>
<dbReference type="CDD" id="cd18084">
    <property type="entry name" value="RsmE-like"/>
    <property type="match status" value="1"/>
</dbReference>
<dbReference type="STRING" id="1348632.GCA_001591745_00152"/>
<dbReference type="GO" id="GO:0070042">
    <property type="term" value="F:rRNA (uridine-N3-)-methyltransferase activity"/>
    <property type="evidence" value="ECO:0007669"/>
    <property type="project" value="TreeGrafter"/>
</dbReference>
<keyword evidence="16" id="KW-1185">Reference proteome</keyword>
<dbReference type="PANTHER" id="PTHR30027">
    <property type="entry name" value="RIBOSOMAL RNA SMALL SUBUNIT METHYLTRANSFERASE E"/>
    <property type="match status" value="1"/>
</dbReference>
<evidence type="ECO:0000256" key="3">
    <source>
        <dbReference type="ARBA" id="ARBA00012328"/>
    </source>
</evidence>
<comment type="function">
    <text evidence="10 12">Specifically methylates the N3 position of the uracil ring of uridine 1498 (m3U1498) in 16S rRNA. Acts on the fully assembled 30S ribosomal subunit.</text>
</comment>
<dbReference type="SUPFAM" id="SSF88697">
    <property type="entry name" value="PUA domain-like"/>
    <property type="match status" value="1"/>
</dbReference>
<name>A0A2A5S435_9LACT</name>
<evidence type="ECO:0000313" key="16">
    <source>
        <dbReference type="Proteomes" id="UP000242246"/>
    </source>
</evidence>
<feature type="domain" description="Ribosomal RNA small subunit methyltransferase E PUA-like" evidence="14">
    <location>
        <begin position="19"/>
        <end position="62"/>
    </location>
</feature>
<reference evidence="15 16" key="1">
    <citation type="submission" date="2014-12" db="EMBL/GenBank/DDBJ databases">
        <title>Draft genome sequences of 10 type strains of Lactococcus.</title>
        <authorList>
            <person name="Sun Z."/>
            <person name="Zhong Z."/>
            <person name="Liu W."/>
            <person name="Zhang W."/>
            <person name="Zhang H."/>
        </authorList>
    </citation>
    <scope>NUCLEOTIDE SEQUENCE [LARGE SCALE GENOMIC DNA]</scope>
    <source>
        <strain evidence="15 16">DSM 20686</strain>
    </source>
</reference>
<dbReference type="PANTHER" id="PTHR30027:SF3">
    <property type="entry name" value="16S RRNA (URACIL(1498)-N(3))-METHYLTRANSFERASE"/>
    <property type="match status" value="1"/>
</dbReference>
<dbReference type="InterPro" id="IPR046886">
    <property type="entry name" value="RsmE_MTase_dom"/>
</dbReference>
<evidence type="ECO:0000256" key="2">
    <source>
        <dbReference type="ARBA" id="ARBA00005528"/>
    </source>
</evidence>
<dbReference type="NCBIfam" id="TIGR00046">
    <property type="entry name" value="RsmE family RNA methyltransferase"/>
    <property type="match status" value="1"/>
</dbReference>
<dbReference type="Gene3D" id="3.40.1280.10">
    <property type="match status" value="1"/>
</dbReference>
<organism evidence="15 16">
    <name type="scientific">Pseudolactococcus plantarum</name>
    <dbReference type="NCBI Taxonomy" id="1365"/>
    <lineage>
        <taxon>Bacteria</taxon>
        <taxon>Bacillati</taxon>
        <taxon>Bacillota</taxon>
        <taxon>Bacilli</taxon>
        <taxon>Lactobacillales</taxon>
        <taxon>Streptococcaceae</taxon>
        <taxon>Pseudolactococcus</taxon>
    </lineage>
</organism>
<dbReference type="Pfam" id="PF20260">
    <property type="entry name" value="PUA_4"/>
    <property type="match status" value="1"/>
</dbReference>
<evidence type="ECO:0000256" key="10">
    <source>
        <dbReference type="ARBA" id="ARBA00025699"/>
    </source>
</evidence>
<comment type="subcellular location">
    <subcellularLocation>
        <location evidence="1 12">Cytoplasm</location>
    </subcellularLocation>
</comment>
<dbReference type="Proteomes" id="UP000242246">
    <property type="component" value="Unassembled WGS sequence"/>
</dbReference>
<evidence type="ECO:0000256" key="7">
    <source>
        <dbReference type="ARBA" id="ARBA00022603"/>
    </source>
</evidence>
<evidence type="ECO:0000256" key="5">
    <source>
        <dbReference type="ARBA" id="ARBA00022490"/>
    </source>
</evidence>
<comment type="similarity">
    <text evidence="2 12">Belongs to the RNA methyltransferase RsmE family.</text>
</comment>
<evidence type="ECO:0000256" key="12">
    <source>
        <dbReference type="PIRNR" id="PIRNR015601"/>
    </source>
</evidence>
<sequence>MQQYFLPDKVANIGDVFSLDKSDHHHLFTVLRAQAGEVVQVVFSDQSLMLAEVGDDQATLTVTESLTRQIELPIDVTIAVGLPKGDKLEFIAQKTTELGAYELIGFPAKWSVTKLDAKKASKKTERLHKIVKGAAEQSKRLRIPGVQLLDSLKALTDLFGNYDVVLVAYEESAKSDELSMFTKQLAALNSGGSVLVIFGSEGGISPEEIAVFTQLGAVQIGLGPRIMRAETAPLYVLSAMSFYTELLK</sequence>
<protein>
    <recommendedName>
        <fullName evidence="4 12">Ribosomal RNA small subunit methyltransferase E</fullName>
        <ecNumber evidence="3 12">2.1.1.193</ecNumber>
    </recommendedName>
</protein>
<proteinExistence type="inferred from homology"/>
<keyword evidence="8 12" id="KW-0808">Transferase</keyword>
<dbReference type="InterPro" id="IPR046887">
    <property type="entry name" value="RsmE_PUA-like"/>
</dbReference>
<dbReference type="InterPro" id="IPR029026">
    <property type="entry name" value="tRNA_m1G_MTases_N"/>
</dbReference>
<gene>
    <name evidence="15" type="ORF">RU87_GL000069</name>
</gene>
<dbReference type="AlphaFoldDB" id="A0A2A5S435"/>
<evidence type="ECO:0000259" key="13">
    <source>
        <dbReference type="Pfam" id="PF04452"/>
    </source>
</evidence>
<feature type="domain" description="Ribosomal RNA small subunit methyltransferase E methyltransferase" evidence="13">
    <location>
        <begin position="71"/>
        <end position="241"/>
    </location>
</feature>
<evidence type="ECO:0000259" key="14">
    <source>
        <dbReference type="Pfam" id="PF20260"/>
    </source>
</evidence>
<dbReference type="EC" id="2.1.1.193" evidence="3 12"/>